<organism evidence="3 4">
    <name type="scientific">Rhynchosporium graminicola</name>
    <dbReference type="NCBI Taxonomy" id="2792576"/>
    <lineage>
        <taxon>Eukaryota</taxon>
        <taxon>Fungi</taxon>
        <taxon>Dikarya</taxon>
        <taxon>Ascomycota</taxon>
        <taxon>Pezizomycotina</taxon>
        <taxon>Leotiomycetes</taxon>
        <taxon>Helotiales</taxon>
        <taxon>Ploettnerulaceae</taxon>
        <taxon>Rhynchosporium</taxon>
    </lineage>
</organism>
<dbReference type="AlphaFoldDB" id="A0A1E1L7R9"/>
<evidence type="ECO:0000256" key="1">
    <source>
        <dbReference type="SAM" id="MobiDB-lite"/>
    </source>
</evidence>
<sequence length="204" mass="21844">MFFSNALVIGSSLLMATTGVEARAIEKLSFLPHLPLTTSSTSSTSTKALDNLPPLPANPTCAFSPHLPLRNTPSAYSVPETAWPLLATLLSTQILTPPSTSTATPDIEVPLPTIQDSVQTLYFRSFTTDESLEGLVLGLVFSAGTGTSSDRELRRSLPSTASEEERRSCVEEAIRKVESGRVMEGVLEVDGRGGTVGFLLYRVD</sequence>
<dbReference type="Proteomes" id="UP000178129">
    <property type="component" value="Unassembled WGS sequence"/>
</dbReference>
<evidence type="ECO:0000313" key="4">
    <source>
        <dbReference type="Proteomes" id="UP000178129"/>
    </source>
</evidence>
<accession>A0A1E1L7R9</accession>
<feature type="signal peptide" evidence="2">
    <location>
        <begin position="1"/>
        <end position="22"/>
    </location>
</feature>
<keyword evidence="2" id="KW-0732">Signal</keyword>
<dbReference type="EMBL" id="FJUW01000039">
    <property type="protein sequence ID" value="CZT06588.1"/>
    <property type="molecule type" value="Genomic_DNA"/>
</dbReference>
<name>A0A1E1L7R9_9HELO</name>
<keyword evidence="4" id="KW-1185">Reference proteome</keyword>
<comment type="caution">
    <text evidence="3">The sequence shown here is derived from an EMBL/GenBank/DDBJ whole genome shotgun (WGS) entry which is preliminary data.</text>
</comment>
<reference evidence="4" key="1">
    <citation type="submission" date="2016-03" db="EMBL/GenBank/DDBJ databases">
        <authorList>
            <person name="Ploux O."/>
        </authorList>
    </citation>
    <scope>NUCLEOTIDE SEQUENCE [LARGE SCALE GENOMIC DNA]</scope>
    <source>
        <strain evidence="4">UK7</strain>
    </source>
</reference>
<protein>
    <submittedName>
        <fullName evidence="3">Uncharacterized protein</fullName>
    </submittedName>
</protein>
<feature type="region of interest" description="Disordered" evidence="1">
    <location>
        <begin position="145"/>
        <end position="164"/>
    </location>
</feature>
<evidence type="ECO:0000313" key="3">
    <source>
        <dbReference type="EMBL" id="CZT06588.1"/>
    </source>
</evidence>
<dbReference type="InParanoid" id="A0A1E1L7R9"/>
<gene>
    <name evidence="3" type="ORF">RCO7_04333</name>
</gene>
<feature type="chain" id="PRO_5009446876" evidence="2">
    <location>
        <begin position="23"/>
        <end position="204"/>
    </location>
</feature>
<proteinExistence type="predicted"/>
<evidence type="ECO:0000256" key="2">
    <source>
        <dbReference type="SAM" id="SignalP"/>
    </source>
</evidence>